<proteinExistence type="predicted"/>
<evidence type="ECO:0000313" key="1">
    <source>
        <dbReference type="EMBL" id="CAL2102580.1"/>
    </source>
</evidence>
<sequence>MKIINGIQLHSSTEAIYDDIRINSGTTHHTNQEKSRVNYLDWNFVPKYENDAYVVKRDWRKLSLEEITTIKSKPNHSRNYYNTIYIGDIPENLKTIFQELKFQESVHPDDVVLKMTHQKELTLKLSNYMQSYLTDFANDLPFHFHFVGANLPNVDMVACDTTVLPEGFTEEDKKYMGIHNDGAEPTSIHGSYKSGNRFTINLGAETRYFLYVNLSLTQAYNMLKKEKNIPRDSINLANIAKLFFKHFPDYPVIKIPQKPYQYYIAPTDHCFHDGSTYGMENLDVIMIYFGKFQY</sequence>
<accession>A0ABM9PAP8</accession>
<protein>
    <submittedName>
        <fullName evidence="1">Uncharacterized protein</fullName>
    </submittedName>
</protein>
<organism evidence="1 2">
    <name type="scientific">Tenacibaculum polynesiense</name>
    <dbReference type="NCBI Taxonomy" id="3137857"/>
    <lineage>
        <taxon>Bacteria</taxon>
        <taxon>Pseudomonadati</taxon>
        <taxon>Bacteroidota</taxon>
        <taxon>Flavobacteriia</taxon>
        <taxon>Flavobacteriales</taxon>
        <taxon>Flavobacteriaceae</taxon>
        <taxon>Tenacibaculum</taxon>
    </lineage>
</organism>
<evidence type="ECO:0000313" key="2">
    <source>
        <dbReference type="Proteomes" id="UP001497527"/>
    </source>
</evidence>
<comment type="caution">
    <text evidence="1">The sequence shown here is derived from an EMBL/GenBank/DDBJ whole genome shotgun (WGS) entry which is preliminary data.</text>
</comment>
<gene>
    <name evidence="1" type="ORF">T190423A01A_20331</name>
</gene>
<reference evidence="1 2" key="1">
    <citation type="submission" date="2024-05" db="EMBL/GenBank/DDBJ databases">
        <authorList>
            <person name="Duchaud E."/>
        </authorList>
    </citation>
    <scope>NUCLEOTIDE SEQUENCE [LARGE SCALE GENOMIC DNA]</scope>
    <source>
        <strain evidence="1">Ena-SAMPLE-TAB-13-05-2024-13:56:06:370-140308</strain>
    </source>
</reference>
<dbReference type="RefSeq" id="WP_348716009.1">
    <property type="nucleotide sequence ID" value="NZ_CAXJIO010000011.1"/>
</dbReference>
<dbReference type="Proteomes" id="UP001497527">
    <property type="component" value="Unassembled WGS sequence"/>
</dbReference>
<keyword evidence="2" id="KW-1185">Reference proteome</keyword>
<name>A0ABM9PAP8_9FLAO</name>
<dbReference type="EMBL" id="CAXJIO010000011">
    <property type="protein sequence ID" value="CAL2102580.1"/>
    <property type="molecule type" value="Genomic_DNA"/>
</dbReference>